<dbReference type="eggNOG" id="ENOG502RR6D">
    <property type="taxonomic scope" value="Eukaryota"/>
</dbReference>
<feature type="region of interest" description="Disordered" evidence="1">
    <location>
        <begin position="260"/>
        <end position="376"/>
    </location>
</feature>
<evidence type="ECO:0000313" key="2">
    <source>
        <dbReference type="EMBL" id="EQL03055.1"/>
    </source>
</evidence>
<organism evidence="2 3">
    <name type="scientific">Ophiocordyceps sinensis (strain Co18 / CGMCC 3.14243)</name>
    <name type="common">Yarsagumba caterpillar fungus</name>
    <name type="synonym">Hirsutella sinensis</name>
    <dbReference type="NCBI Taxonomy" id="911162"/>
    <lineage>
        <taxon>Eukaryota</taxon>
        <taxon>Fungi</taxon>
        <taxon>Dikarya</taxon>
        <taxon>Ascomycota</taxon>
        <taxon>Pezizomycotina</taxon>
        <taxon>Sordariomycetes</taxon>
        <taxon>Hypocreomycetidae</taxon>
        <taxon>Hypocreales</taxon>
        <taxon>Ophiocordycipitaceae</taxon>
        <taxon>Ophiocordyceps</taxon>
    </lineage>
</organism>
<proteinExistence type="predicted"/>
<feature type="compositionally biased region" description="Low complexity" evidence="1">
    <location>
        <begin position="182"/>
        <end position="191"/>
    </location>
</feature>
<gene>
    <name evidence="2" type="ORF">OCS_01251</name>
</gene>
<dbReference type="Proteomes" id="UP000019374">
    <property type="component" value="Unassembled WGS sequence"/>
</dbReference>
<evidence type="ECO:0000313" key="3">
    <source>
        <dbReference type="Proteomes" id="UP000019374"/>
    </source>
</evidence>
<feature type="compositionally biased region" description="Polar residues" evidence="1">
    <location>
        <begin position="358"/>
        <end position="376"/>
    </location>
</feature>
<feature type="compositionally biased region" description="Low complexity" evidence="1">
    <location>
        <begin position="322"/>
        <end position="334"/>
    </location>
</feature>
<feature type="region of interest" description="Disordered" evidence="1">
    <location>
        <begin position="182"/>
        <end position="219"/>
    </location>
</feature>
<protein>
    <submittedName>
        <fullName evidence="2">Uncharacterized protein</fullName>
    </submittedName>
</protein>
<sequence length="376" mass="40081">MDMMDSKKEILRNVRGVLGCNGVRCLEDLAPMRQETLERRLTAANAKLQPPGKASIYATWLQQQAFRAKAAPPVTVIERWCHYLARRGCGKAMLQVVWMQAALTELDKWCGAMNSELVRDVRKHVFDTISATYPVEFDNSVRQGTAMDVDTTGPSVSGCSGATASDDAMEIETHASFAARGAGASSAMVRATQDEPSDSDSELTMEEHESPFGGAAAAKTRFRGDRYKVGDHYATDSSGEAELTKGSSRQPGLVCQVCGTEDNHTSESCPGRNFGYGPRSLSGSSSPQEAHHVSHQSPVPQRGGKGNAKAAPSQPRQEKQPDSLGSLQDLSLGPGNRGKPGKASSTKAKNRTADLLGTSATTHGNASARTTGRLSP</sequence>
<accession>T5AC68</accession>
<evidence type="ECO:0000256" key="1">
    <source>
        <dbReference type="SAM" id="MobiDB-lite"/>
    </source>
</evidence>
<name>T5AC68_OPHSC</name>
<dbReference type="OrthoDB" id="5151375at2759"/>
<feature type="compositionally biased region" description="Acidic residues" evidence="1">
    <location>
        <begin position="195"/>
        <end position="204"/>
    </location>
</feature>
<dbReference type="HOGENOM" id="CLU_735880_0_0_1"/>
<reference evidence="2 3" key="1">
    <citation type="journal article" date="2013" name="Chin. Sci. Bull.">
        <title>Genome survey uncovers the secrets of sex and lifestyle in caterpillar fungus.</title>
        <authorList>
            <person name="Hu X."/>
            <person name="Zhang Y."/>
            <person name="Xiao G."/>
            <person name="Zheng P."/>
            <person name="Xia Y."/>
            <person name="Zhang X."/>
            <person name="St Leger R.J."/>
            <person name="Liu X."/>
            <person name="Wang C."/>
        </authorList>
    </citation>
    <scope>NUCLEOTIDE SEQUENCE [LARGE SCALE GENOMIC DNA]</scope>
    <source>
        <strain evidence="3">Co18 / CGMCC 3.14243</strain>
        <tissue evidence="2">Fruit-body</tissue>
    </source>
</reference>
<dbReference type="EMBL" id="KE652244">
    <property type="protein sequence ID" value="EQL03055.1"/>
    <property type="molecule type" value="Genomic_DNA"/>
</dbReference>
<dbReference type="AlphaFoldDB" id="T5AC68"/>